<dbReference type="EMBL" id="JACHXA010000006">
    <property type="protein sequence ID" value="MBB3066096.1"/>
    <property type="molecule type" value="Genomic_DNA"/>
</dbReference>
<sequence>MSPTRRFLFPVLAIAAALLWPSSDVTAQQSESGPAVHKSNAIAMHGEPKYGPDFKHFDYVNPEAPKGGSLRLADVGAFDSFNNFIIKGEAAAGIGGIYDSLMESSADEAFTEYCLLCESVEWPDDRSWVAFTLRDDAYWHDGKPITVEDVIFSLDLLRTQGHPFYRFYYGSVASTEITGPRTVRFTFSETGNRELPLIIGQLSILPKHYWEARDFSTTTLEPPLGSGPYKVESFEPGRFVTYKRVENYWARDLPVQKGRNNWDEIRYDYYRDDTIVREALKGGDIDLRVENQAKAWAVDYDVQAVRDGKVILAEIPNERPTGMQSFAMNTRRAPFDNRLVRRALAFAFDFEWTNRNLFFSQYTRTESYFSNSELASRGLPTGAELEILESYRDSLPPEVFTETYSVPSTDGSGWPRDNLRQAFALLEEAGWIVRDMKMVNAETGEQMGFEILLSSPAFERIVLPYIRNLRRLGIDARVRLVDSSQYVNRIRSFEFDMIVGSWGQSDSPGNEQRNFWGCQAAESPGSRNLTGVCDPVVDSLIEQLIAAPDRESLVATTRALDRVLLWGHYVVPNWHIRIDRIAYWDIFGQPEIVPKNGAQIDSWWIDRAKADKLSRRRQTADSNSKATE</sequence>
<accession>A0A839SX39</accession>
<keyword evidence="3 4" id="KW-0732">Signal</keyword>
<dbReference type="FunFam" id="3.10.105.10:FF:000005">
    <property type="entry name" value="ABC transporter substrate-binding protein"/>
    <property type="match status" value="1"/>
</dbReference>
<dbReference type="CDD" id="cd08497">
    <property type="entry name" value="MbnE-like"/>
    <property type="match status" value="1"/>
</dbReference>
<proteinExistence type="inferred from homology"/>
<evidence type="ECO:0000313" key="6">
    <source>
        <dbReference type="EMBL" id="MBB3066096.1"/>
    </source>
</evidence>
<feature type="signal peptide" evidence="4">
    <location>
        <begin position="1"/>
        <end position="27"/>
    </location>
</feature>
<protein>
    <submittedName>
        <fullName evidence="6">Microcin C transport system substrate-binding protein</fullName>
    </submittedName>
</protein>
<comment type="subcellular location">
    <subcellularLocation>
        <location evidence="1">Periplasm</location>
    </subcellularLocation>
</comment>
<feature type="chain" id="PRO_5032923807" evidence="4">
    <location>
        <begin position="28"/>
        <end position="628"/>
    </location>
</feature>
<dbReference type="PIRSF" id="PIRSF002741">
    <property type="entry name" value="MppA"/>
    <property type="match status" value="1"/>
</dbReference>
<dbReference type="PANTHER" id="PTHR30290:SF64">
    <property type="entry name" value="ABC TRANSPORTER PERIPLASMIC BINDING PROTEIN"/>
    <property type="match status" value="1"/>
</dbReference>
<organism evidence="6 7">
    <name type="scientific">Limibacillus halophilus</name>
    <dbReference type="NCBI Taxonomy" id="1579333"/>
    <lineage>
        <taxon>Bacteria</taxon>
        <taxon>Pseudomonadati</taxon>
        <taxon>Pseudomonadota</taxon>
        <taxon>Alphaproteobacteria</taxon>
        <taxon>Rhodospirillales</taxon>
        <taxon>Rhodovibrionaceae</taxon>
        <taxon>Limibacillus</taxon>
    </lineage>
</organism>
<name>A0A839SX39_9PROT</name>
<dbReference type="PANTHER" id="PTHR30290">
    <property type="entry name" value="PERIPLASMIC BINDING COMPONENT OF ABC TRANSPORTER"/>
    <property type="match status" value="1"/>
</dbReference>
<dbReference type="Proteomes" id="UP000581135">
    <property type="component" value="Unassembled WGS sequence"/>
</dbReference>
<evidence type="ECO:0000256" key="2">
    <source>
        <dbReference type="ARBA" id="ARBA00005695"/>
    </source>
</evidence>
<dbReference type="InterPro" id="IPR030678">
    <property type="entry name" value="Peptide/Ni-bd"/>
</dbReference>
<dbReference type="GO" id="GO:0030288">
    <property type="term" value="C:outer membrane-bounded periplasmic space"/>
    <property type="evidence" value="ECO:0007669"/>
    <property type="project" value="TreeGrafter"/>
</dbReference>
<evidence type="ECO:0000256" key="4">
    <source>
        <dbReference type="SAM" id="SignalP"/>
    </source>
</evidence>
<dbReference type="InterPro" id="IPR000914">
    <property type="entry name" value="SBP_5_dom"/>
</dbReference>
<evidence type="ECO:0000256" key="3">
    <source>
        <dbReference type="ARBA" id="ARBA00022729"/>
    </source>
</evidence>
<dbReference type="GO" id="GO:0015833">
    <property type="term" value="P:peptide transport"/>
    <property type="evidence" value="ECO:0007669"/>
    <property type="project" value="TreeGrafter"/>
</dbReference>
<keyword evidence="7" id="KW-1185">Reference proteome</keyword>
<dbReference type="AlphaFoldDB" id="A0A839SX39"/>
<feature type="domain" description="Solute-binding protein family 5" evidence="5">
    <location>
        <begin position="116"/>
        <end position="516"/>
    </location>
</feature>
<dbReference type="InterPro" id="IPR039424">
    <property type="entry name" value="SBP_5"/>
</dbReference>
<gene>
    <name evidence="6" type="ORF">FHR98_002399</name>
</gene>
<dbReference type="Gene3D" id="3.10.105.10">
    <property type="entry name" value="Dipeptide-binding Protein, Domain 3"/>
    <property type="match status" value="1"/>
</dbReference>
<evidence type="ECO:0000313" key="7">
    <source>
        <dbReference type="Proteomes" id="UP000581135"/>
    </source>
</evidence>
<comment type="similarity">
    <text evidence="2">Belongs to the bacterial solute-binding protein 5 family.</text>
</comment>
<dbReference type="Gene3D" id="3.40.190.10">
    <property type="entry name" value="Periplasmic binding protein-like II"/>
    <property type="match status" value="1"/>
</dbReference>
<evidence type="ECO:0000256" key="1">
    <source>
        <dbReference type="ARBA" id="ARBA00004418"/>
    </source>
</evidence>
<reference evidence="6 7" key="1">
    <citation type="submission" date="2020-08" db="EMBL/GenBank/DDBJ databases">
        <title>Genomic Encyclopedia of Type Strains, Phase III (KMG-III): the genomes of soil and plant-associated and newly described type strains.</title>
        <authorList>
            <person name="Whitman W."/>
        </authorList>
    </citation>
    <scope>NUCLEOTIDE SEQUENCE [LARGE SCALE GENOMIC DNA]</scope>
    <source>
        <strain evidence="6 7">CECT 8803</strain>
    </source>
</reference>
<dbReference type="GO" id="GO:0042884">
    <property type="term" value="P:microcin transport"/>
    <property type="evidence" value="ECO:0007669"/>
    <property type="project" value="TreeGrafter"/>
</dbReference>
<dbReference type="GO" id="GO:1904680">
    <property type="term" value="F:peptide transmembrane transporter activity"/>
    <property type="evidence" value="ECO:0007669"/>
    <property type="project" value="TreeGrafter"/>
</dbReference>
<dbReference type="Pfam" id="PF00496">
    <property type="entry name" value="SBP_bac_5"/>
    <property type="match status" value="1"/>
</dbReference>
<dbReference type="RefSeq" id="WP_183416909.1">
    <property type="nucleotide sequence ID" value="NZ_JACHXA010000006.1"/>
</dbReference>
<dbReference type="GO" id="GO:0043190">
    <property type="term" value="C:ATP-binding cassette (ABC) transporter complex"/>
    <property type="evidence" value="ECO:0007669"/>
    <property type="project" value="InterPro"/>
</dbReference>
<comment type="caution">
    <text evidence="6">The sequence shown here is derived from an EMBL/GenBank/DDBJ whole genome shotgun (WGS) entry which is preliminary data.</text>
</comment>
<evidence type="ECO:0000259" key="5">
    <source>
        <dbReference type="Pfam" id="PF00496"/>
    </source>
</evidence>
<dbReference type="SUPFAM" id="SSF53850">
    <property type="entry name" value="Periplasmic binding protein-like II"/>
    <property type="match status" value="1"/>
</dbReference>